<dbReference type="AlphaFoldDB" id="E5QZR8"/>
<dbReference type="InParanoid" id="E5QZR8"/>
<evidence type="ECO:0000313" key="1">
    <source>
        <dbReference type="EMBL" id="EFQ98219.1"/>
    </source>
</evidence>
<accession>E5QZR8</accession>
<organism evidence="2">
    <name type="scientific">Arthroderma gypseum (strain ATCC MYA-4604 / CBS 118893)</name>
    <name type="common">Microsporum gypseum</name>
    <dbReference type="NCBI Taxonomy" id="535722"/>
    <lineage>
        <taxon>Eukaryota</taxon>
        <taxon>Fungi</taxon>
        <taxon>Dikarya</taxon>
        <taxon>Ascomycota</taxon>
        <taxon>Pezizomycotina</taxon>
        <taxon>Eurotiomycetes</taxon>
        <taxon>Eurotiomycetidae</taxon>
        <taxon>Onygenales</taxon>
        <taxon>Arthrodermataceae</taxon>
        <taxon>Nannizzia</taxon>
    </lineage>
</organism>
<gene>
    <name evidence="1" type="ORF">MGYG_01254</name>
</gene>
<proteinExistence type="predicted"/>
<name>E5QZR8_ARTGP</name>
<dbReference type="EMBL" id="DS989822">
    <property type="protein sequence ID" value="EFQ98219.1"/>
    <property type="molecule type" value="Genomic_DNA"/>
</dbReference>
<dbReference type="VEuPathDB" id="FungiDB:MGYG_01254"/>
<dbReference type="GeneID" id="10032496"/>
<dbReference type="RefSeq" id="XP_003177171.1">
    <property type="nucleotide sequence ID" value="XM_003177123.1"/>
</dbReference>
<dbReference type="Proteomes" id="UP000002669">
    <property type="component" value="Unassembled WGS sequence"/>
</dbReference>
<keyword evidence="2" id="KW-1185">Reference proteome</keyword>
<evidence type="ECO:0000313" key="2">
    <source>
        <dbReference type="Proteomes" id="UP000002669"/>
    </source>
</evidence>
<reference evidence="2" key="1">
    <citation type="journal article" date="2012" name="MBio">
        <title>Comparative genome analysis of Trichophyton rubrum and related dermatophytes reveals candidate genes involved in infection.</title>
        <authorList>
            <person name="Martinez D.A."/>
            <person name="Oliver B.G."/>
            <person name="Graeser Y."/>
            <person name="Goldberg J.M."/>
            <person name="Li W."/>
            <person name="Martinez-Rossi N.M."/>
            <person name="Monod M."/>
            <person name="Shelest E."/>
            <person name="Barton R.C."/>
            <person name="Birch E."/>
            <person name="Brakhage A.A."/>
            <person name="Chen Z."/>
            <person name="Gurr S.J."/>
            <person name="Heiman D."/>
            <person name="Heitman J."/>
            <person name="Kosti I."/>
            <person name="Rossi A."/>
            <person name="Saif S."/>
            <person name="Samalova M."/>
            <person name="Saunders C.W."/>
            <person name="Shea T."/>
            <person name="Summerbell R.C."/>
            <person name="Xu J."/>
            <person name="Young S."/>
            <person name="Zeng Q."/>
            <person name="Birren B.W."/>
            <person name="Cuomo C.A."/>
            <person name="White T.C."/>
        </authorList>
    </citation>
    <scope>NUCLEOTIDE SEQUENCE [LARGE SCALE GENOMIC DNA]</scope>
    <source>
        <strain evidence="2">ATCC MYA-4604 / CBS 118893</strain>
    </source>
</reference>
<dbReference type="HOGENOM" id="CLU_2170458_0_0_1"/>
<sequence length="110" mass="12259">MKKHEKQTRTGRLYCAGAEVEMTNKGGRGGTWVTAKVSTSVKAPMRRPLQAVPSRTTYCRLHRKAQKHSTAQDSTGPAQPGLSLVYFESISYEGCAMRKQKQAQASRRME</sequence>
<protein>
    <submittedName>
        <fullName evidence="1">Uncharacterized protein</fullName>
    </submittedName>
</protein>